<dbReference type="OrthoDB" id="9810601at2"/>
<dbReference type="InterPro" id="IPR003825">
    <property type="entry name" value="Colicin-V_CvpA"/>
</dbReference>
<gene>
    <name evidence="6" type="ORF">CWI78_10545</name>
</gene>
<evidence type="ECO:0000313" key="6">
    <source>
        <dbReference type="EMBL" id="RUO67276.1"/>
    </source>
</evidence>
<comment type="subcellular location">
    <subcellularLocation>
        <location evidence="1">Membrane</location>
        <topology evidence="1">Multi-pass membrane protein</topology>
    </subcellularLocation>
</comment>
<evidence type="ECO:0000256" key="4">
    <source>
        <dbReference type="ARBA" id="ARBA00023136"/>
    </source>
</evidence>
<dbReference type="PANTHER" id="PTHR36926">
    <property type="entry name" value="COLICIN V PRODUCTION PROTEIN"/>
    <property type="match status" value="1"/>
</dbReference>
<protein>
    <submittedName>
        <fullName evidence="6">Bacteriocin production protein</fullName>
    </submittedName>
</protein>
<dbReference type="EMBL" id="PIQC01000007">
    <property type="protein sequence ID" value="RUO67276.1"/>
    <property type="molecule type" value="Genomic_DNA"/>
</dbReference>
<feature type="transmembrane region" description="Helical" evidence="5">
    <location>
        <begin position="7"/>
        <end position="25"/>
    </location>
</feature>
<keyword evidence="4 5" id="KW-0472">Membrane</keyword>
<dbReference type="RefSeq" id="WP_126782763.1">
    <property type="nucleotide sequence ID" value="NZ_PIQC01000007.1"/>
</dbReference>
<dbReference type="Proteomes" id="UP000288058">
    <property type="component" value="Unassembled WGS sequence"/>
</dbReference>
<feature type="transmembrane region" description="Helical" evidence="5">
    <location>
        <begin position="99"/>
        <end position="119"/>
    </location>
</feature>
<dbReference type="Pfam" id="PF02674">
    <property type="entry name" value="Colicin_V"/>
    <property type="match status" value="1"/>
</dbReference>
<organism evidence="6 7">
    <name type="scientific">Idiomarina ramblicola</name>
    <dbReference type="NCBI Taxonomy" id="263724"/>
    <lineage>
        <taxon>Bacteria</taxon>
        <taxon>Pseudomonadati</taxon>
        <taxon>Pseudomonadota</taxon>
        <taxon>Gammaproteobacteria</taxon>
        <taxon>Alteromonadales</taxon>
        <taxon>Idiomarinaceae</taxon>
        <taxon>Idiomarina</taxon>
    </lineage>
</organism>
<feature type="transmembrane region" description="Helical" evidence="5">
    <location>
        <begin position="31"/>
        <end position="52"/>
    </location>
</feature>
<evidence type="ECO:0000256" key="1">
    <source>
        <dbReference type="ARBA" id="ARBA00004141"/>
    </source>
</evidence>
<keyword evidence="7" id="KW-1185">Reference proteome</keyword>
<name>A0A432YVD8_9GAMM</name>
<comment type="caution">
    <text evidence="6">The sequence shown here is derived from an EMBL/GenBank/DDBJ whole genome shotgun (WGS) entry which is preliminary data.</text>
</comment>
<keyword evidence="3 5" id="KW-1133">Transmembrane helix</keyword>
<accession>A0A432YVD8</accession>
<feature type="transmembrane region" description="Helical" evidence="5">
    <location>
        <begin position="64"/>
        <end position="84"/>
    </location>
</feature>
<evidence type="ECO:0000256" key="2">
    <source>
        <dbReference type="ARBA" id="ARBA00022692"/>
    </source>
</evidence>
<evidence type="ECO:0000313" key="7">
    <source>
        <dbReference type="Proteomes" id="UP000288058"/>
    </source>
</evidence>
<dbReference type="AlphaFoldDB" id="A0A432YVD8"/>
<dbReference type="InterPro" id="IPR052719">
    <property type="entry name" value="CvpA-like"/>
</dbReference>
<proteinExistence type="predicted"/>
<keyword evidence="2 5" id="KW-0812">Transmembrane</keyword>
<evidence type="ECO:0000256" key="5">
    <source>
        <dbReference type="SAM" id="Phobius"/>
    </source>
</evidence>
<dbReference type="GO" id="GO:0009403">
    <property type="term" value="P:toxin biosynthetic process"/>
    <property type="evidence" value="ECO:0007669"/>
    <property type="project" value="InterPro"/>
</dbReference>
<dbReference type="GO" id="GO:0016020">
    <property type="term" value="C:membrane"/>
    <property type="evidence" value="ECO:0007669"/>
    <property type="project" value="UniProtKB-SubCell"/>
</dbReference>
<sequence length="164" mass="18151">MLWIDYAIIIVIGLSTLISLVRGFVKEAVSLAVWISAFFIASQFYQDLAVYFTQIGDPLVRNAAAIAALFVATLILGAIINYILSQLVHHTGLSGTDRVLGLVFGALRGVLIVSALLFFIDSFTTLSSSEWWQESLLIPHFGVFIQWFFSYLENSSSFLVPQPV</sequence>
<evidence type="ECO:0000256" key="3">
    <source>
        <dbReference type="ARBA" id="ARBA00022989"/>
    </source>
</evidence>
<dbReference type="PANTHER" id="PTHR36926:SF1">
    <property type="entry name" value="COLICIN V PRODUCTION PROTEIN"/>
    <property type="match status" value="1"/>
</dbReference>
<reference evidence="7" key="1">
    <citation type="journal article" date="2018" name="Front. Microbiol.">
        <title>Genome-Based Analysis Reveals the Taxonomy and Diversity of the Family Idiomarinaceae.</title>
        <authorList>
            <person name="Liu Y."/>
            <person name="Lai Q."/>
            <person name="Shao Z."/>
        </authorList>
    </citation>
    <scope>NUCLEOTIDE SEQUENCE [LARGE SCALE GENOMIC DNA]</scope>
    <source>
        <strain evidence="7">R22</strain>
    </source>
</reference>